<dbReference type="CDD" id="cd11386">
    <property type="entry name" value="MCP_signal"/>
    <property type="match status" value="1"/>
</dbReference>
<feature type="domain" description="HAMP" evidence="11">
    <location>
        <begin position="356"/>
        <end position="403"/>
    </location>
</feature>
<evidence type="ECO:0000256" key="5">
    <source>
        <dbReference type="ARBA" id="ARBA00023224"/>
    </source>
</evidence>
<dbReference type="InterPro" id="IPR004089">
    <property type="entry name" value="MCPsignal_dom"/>
</dbReference>
<dbReference type="PANTHER" id="PTHR32089">
    <property type="entry name" value="METHYL-ACCEPTING CHEMOTAXIS PROTEIN MCPB"/>
    <property type="match status" value="1"/>
</dbReference>
<protein>
    <submittedName>
        <fullName evidence="12">Methyl-accepting chemotaxis protein</fullName>
    </submittedName>
</protein>
<dbReference type="EMBL" id="JAAIJQ010000014">
    <property type="protein sequence ID" value="NEV61544.1"/>
    <property type="molecule type" value="Genomic_DNA"/>
</dbReference>
<dbReference type="SMART" id="SM00283">
    <property type="entry name" value="MA"/>
    <property type="match status" value="1"/>
</dbReference>
<accession>A0A6M0JWT2</accession>
<evidence type="ECO:0000259" key="11">
    <source>
        <dbReference type="PROSITE" id="PS50885"/>
    </source>
</evidence>
<dbReference type="AlphaFoldDB" id="A0A6M0JWT2"/>
<evidence type="ECO:0000256" key="2">
    <source>
        <dbReference type="ARBA" id="ARBA00022692"/>
    </source>
</evidence>
<dbReference type="Proteomes" id="UP000483379">
    <property type="component" value="Unassembled WGS sequence"/>
</dbReference>
<keyword evidence="2 9" id="KW-0812">Transmembrane</keyword>
<proteinExistence type="inferred from homology"/>
<evidence type="ECO:0000313" key="12">
    <source>
        <dbReference type="EMBL" id="NEV61544.1"/>
    </source>
</evidence>
<keyword evidence="13" id="KW-1185">Reference proteome</keyword>
<keyword evidence="5 7" id="KW-0807">Transducer</keyword>
<evidence type="ECO:0000313" key="13">
    <source>
        <dbReference type="Proteomes" id="UP000483379"/>
    </source>
</evidence>
<organism evidence="12 13">
    <name type="scientific">Thiorhodococcus minor</name>
    <dbReference type="NCBI Taxonomy" id="57489"/>
    <lineage>
        <taxon>Bacteria</taxon>
        <taxon>Pseudomonadati</taxon>
        <taxon>Pseudomonadota</taxon>
        <taxon>Gammaproteobacteria</taxon>
        <taxon>Chromatiales</taxon>
        <taxon>Chromatiaceae</taxon>
        <taxon>Thiorhodococcus</taxon>
    </lineage>
</organism>
<evidence type="ECO:0000256" key="3">
    <source>
        <dbReference type="ARBA" id="ARBA00022989"/>
    </source>
</evidence>
<feature type="transmembrane region" description="Helical" evidence="9">
    <location>
        <begin position="309"/>
        <end position="335"/>
    </location>
</feature>
<evidence type="ECO:0000256" key="9">
    <source>
        <dbReference type="SAM" id="Phobius"/>
    </source>
</evidence>
<dbReference type="Pfam" id="PF00015">
    <property type="entry name" value="MCPsignal"/>
    <property type="match status" value="1"/>
</dbReference>
<comment type="subcellular location">
    <subcellularLocation>
        <location evidence="1">Membrane</location>
        <topology evidence="1">Multi-pass membrane protein</topology>
    </subcellularLocation>
</comment>
<dbReference type="GO" id="GO:0006935">
    <property type="term" value="P:chemotaxis"/>
    <property type="evidence" value="ECO:0007669"/>
    <property type="project" value="UniProtKB-ARBA"/>
</dbReference>
<evidence type="ECO:0000256" key="6">
    <source>
        <dbReference type="ARBA" id="ARBA00029447"/>
    </source>
</evidence>
<comment type="caution">
    <text evidence="12">The sequence shown here is derived from an EMBL/GenBank/DDBJ whole genome shotgun (WGS) entry which is preliminary data.</text>
</comment>
<feature type="coiled-coil region" evidence="8">
    <location>
        <begin position="278"/>
        <end position="305"/>
    </location>
</feature>
<dbReference type="RefSeq" id="WP_164451875.1">
    <property type="nucleotide sequence ID" value="NZ_JAAIJQ010000014.1"/>
</dbReference>
<dbReference type="GO" id="GO:0016020">
    <property type="term" value="C:membrane"/>
    <property type="evidence" value="ECO:0007669"/>
    <property type="project" value="UniProtKB-SubCell"/>
</dbReference>
<keyword evidence="3 9" id="KW-1133">Transmembrane helix</keyword>
<dbReference type="InterPro" id="IPR003660">
    <property type="entry name" value="HAMP_dom"/>
</dbReference>
<sequence length="681" mass="72031">MAKRLTMRMGRPGIGGPQVITTVLLTLSALLMAALAFYSYMQLVHIDELNARQSVATGAQETLTQELVGSAKGAVAGDAEALRQLREQQAALEAGITELKAGTEDATRQAATERFKAAIGGAEKTWRALSTAVDQVLGSQDQLRAVAARIEEIRAAFPEVRNAMAEAASRIAAEGAPATQAYQGGLQVARLDRMEAALDRIASSAGQDADAVAGFESARDDFSQQLETLTSQANARSDGGRGSRAALAAVSQAYNALSPAADQLLSGLEEVRPTIALLPKMQAAATRLQEALETLINEYQGAGRQFLLFGYPLGAGAVLLFAVLSLLSLAFLVMFSLQEAKRRETASKSQTERDERAILRLLDELGDLADGDLTVEATVTEDKTGAIADAFNYAIEALRGLVTTINETAAKVSGSAQDSRAIAARLAEASGVQSLQITQASAAVQSLTVQIDEVARNAGESAEVASRSVEVAGRGAQTVRDTIQGMDAIREQIQETSKRIKRLGESSQEIGEIVELIDDIADQTNILALNAAMQAAMAGEAGRGFAVVADEVQRLAERSRNATKQIEVLVRTIQADTNEAVSSMEGSTAGVVEGANLAENAGDALREIENVSAYIAELTKRIADSSERQSRQAAEINDTVQAIRAITEENNDGTRRAAESVEELANLSSELEKSVAGFRLP</sequence>
<feature type="domain" description="Methyl-accepting transducer" evidence="10">
    <location>
        <begin position="408"/>
        <end position="644"/>
    </location>
</feature>
<evidence type="ECO:0000256" key="4">
    <source>
        <dbReference type="ARBA" id="ARBA00023136"/>
    </source>
</evidence>
<keyword evidence="8" id="KW-0175">Coiled coil</keyword>
<evidence type="ECO:0000256" key="8">
    <source>
        <dbReference type="SAM" id="Coils"/>
    </source>
</evidence>
<dbReference type="SUPFAM" id="SSF58104">
    <property type="entry name" value="Methyl-accepting chemotaxis protein (MCP) signaling domain"/>
    <property type="match status" value="1"/>
</dbReference>
<name>A0A6M0JWT2_9GAMM</name>
<dbReference type="PROSITE" id="PS50885">
    <property type="entry name" value="HAMP"/>
    <property type="match status" value="1"/>
</dbReference>
<gene>
    <name evidence="12" type="ORF">G3446_06515</name>
</gene>
<dbReference type="Gene3D" id="1.10.287.950">
    <property type="entry name" value="Methyl-accepting chemotaxis protein"/>
    <property type="match status" value="1"/>
</dbReference>
<evidence type="ECO:0000259" key="10">
    <source>
        <dbReference type="PROSITE" id="PS50111"/>
    </source>
</evidence>
<dbReference type="GO" id="GO:0007165">
    <property type="term" value="P:signal transduction"/>
    <property type="evidence" value="ECO:0007669"/>
    <property type="project" value="UniProtKB-KW"/>
</dbReference>
<comment type="similarity">
    <text evidence="6">Belongs to the methyl-accepting chemotaxis (MCP) protein family.</text>
</comment>
<evidence type="ECO:0000256" key="7">
    <source>
        <dbReference type="PROSITE-ProRule" id="PRU00284"/>
    </source>
</evidence>
<dbReference type="PROSITE" id="PS50111">
    <property type="entry name" value="CHEMOTAXIS_TRANSDUC_2"/>
    <property type="match status" value="1"/>
</dbReference>
<reference evidence="12 13" key="1">
    <citation type="submission" date="2020-02" db="EMBL/GenBank/DDBJ databases">
        <title>Genome sequences of Thiorhodococcus mannitoliphagus and Thiorhodococcus minor, purple sulfur photosynthetic bacteria in the gammaproteobacterial family, Chromatiaceae.</title>
        <authorList>
            <person name="Aviles F.A."/>
            <person name="Meyer T.E."/>
            <person name="Kyndt J.A."/>
        </authorList>
    </citation>
    <scope>NUCLEOTIDE SEQUENCE [LARGE SCALE GENOMIC DNA]</scope>
    <source>
        <strain evidence="12 13">DSM 11518</strain>
    </source>
</reference>
<dbReference type="PANTHER" id="PTHR32089:SF119">
    <property type="entry name" value="METHYL-ACCEPTING CHEMOTAXIS PROTEIN CTPL"/>
    <property type="match status" value="1"/>
</dbReference>
<keyword evidence="4 9" id="KW-0472">Membrane</keyword>
<evidence type="ECO:0000256" key="1">
    <source>
        <dbReference type="ARBA" id="ARBA00004141"/>
    </source>
</evidence>
<dbReference type="FunFam" id="1.10.287.950:FF:000001">
    <property type="entry name" value="Methyl-accepting chemotaxis sensory transducer"/>
    <property type="match status" value="1"/>
</dbReference>